<reference evidence="1" key="1">
    <citation type="submission" date="2018-05" db="EMBL/GenBank/DDBJ databases">
        <authorList>
            <person name="Lanie J.A."/>
            <person name="Ng W.-L."/>
            <person name="Kazmierczak K.M."/>
            <person name="Andrzejewski T.M."/>
            <person name="Davidsen T.M."/>
            <person name="Wayne K.J."/>
            <person name="Tettelin H."/>
            <person name="Glass J.I."/>
            <person name="Rusch D."/>
            <person name="Podicherti R."/>
            <person name="Tsui H.-C.T."/>
            <person name="Winkler M.E."/>
        </authorList>
    </citation>
    <scope>NUCLEOTIDE SEQUENCE</scope>
</reference>
<proteinExistence type="predicted"/>
<name>A0A383E216_9ZZZZ</name>
<feature type="non-terminal residue" evidence="1">
    <location>
        <position position="1"/>
    </location>
</feature>
<dbReference type="EMBL" id="UINC01222023">
    <property type="protein sequence ID" value="SVE50614.1"/>
    <property type="molecule type" value="Genomic_DNA"/>
</dbReference>
<accession>A0A383E216</accession>
<evidence type="ECO:0000313" key="1">
    <source>
        <dbReference type="EMBL" id="SVE50614.1"/>
    </source>
</evidence>
<sequence length="125" mass="14172">ANLSGNRVSPVDVLIDFEERTGMFNSSQGSFAVMLIDNSVMNNYFMPRARELFPGLDIRTMSMRSGEGLQQNGRDLAAFLAEQSERGTVRAVVITRGSFDHRVKPFLEFSWYRFDHYATVINLQG</sequence>
<gene>
    <name evidence="1" type="ORF">METZ01_LOCUS503468</name>
</gene>
<dbReference type="AlphaFoldDB" id="A0A383E216"/>
<organism evidence="1">
    <name type="scientific">marine metagenome</name>
    <dbReference type="NCBI Taxonomy" id="408172"/>
    <lineage>
        <taxon>unclassified sequences</taxon>
        <taxon>metagenomes</taxon>
        <taxon>ecological metagenomes</taxon>
    </lineage>
</organism>
<protein>
    <submittedName>
        <fullName evidence="1">Uncharacterized protein</fullName>
    </submittedName>
</protein>